<keyword evidence="3 4" id="KW-0808">Transferase</keyword>
<dbReference type="Proteomes" id="UP000243378">
    <property type="component" value="Unassembled WGS sequence"/>
</dbReference>
<dbReference type="STRING" id="640205.SAMN05216381_2651"/>
<gene>
    <name evidence="4" type="ORF">SAMN05216381_2651</name>
</gene>
<accession>A0A1G7PRV8</accession>
<proteinExistence type="inferred from homology"/>
<sequence length="269" mass="30597">MCETMVQVRAPSDQAVSLDVVILSFAKDAALRQVTEHCLDSLVASEDPERIRLRIWVLESNAQAPAYTQPGVATLYPEAPFNYHAYMNIGIREGQAPFVAICNNDLSFHPGWASELLRVFEQDPSVSSASPACSLHHPRNGFALNSGVYPGYGVLKEISGWCLVFRRSILEVIGALDERFFFWYADNDYALTLQSKGLRHVLVTSSVVDHLDSRTLRTHTSARQWLMTKRAKYTFEEKWLGRSKGYLMRKKLKLYLKFPLYYLGLKKVK</sequence>
<dbReference type="Gene3D" id="3.90.550.10">
    <property type="entry name" value="Spore Coat Polysaccharide Biosynthesis Protein SpsA, Chain A"/>
    <property type="match status" value="1"/>
</dbReference>
<keyword evidence="2" id="KW-0328">Glycosyltransferase</keyword>
<dbReference type="PANTHER" id="PTHR43179">
    <property type="entry name" value="RHAMNOSYLTRANSFERASE WBBL"/>
    <property type="match status" value="1"/>
</dbReference>
<evidence type="ECO:0000256" key="3">
    <source>
        <dbReference type="ARBA" id="ARBA00022679"/>
    </source>
</evidence>
<evidence type="ECO:0000313" key="4">
    <source>
        <dbReference type="EMBL" id="SDF89016.1"/>
    </source>
</evidence>
<reference evidence="4 5" key="1">
    <citation type="submission" date="2016-10" db="EMBL/GenBank/DDBJ databases">
        <authorList>
            <person name="de Groot N.N."/>
        </authorList>
    </citation>
    <scope>NUCLEOTIDE SEQUENCE [LARGE SCALE GENOMIC DNA]</scope>
    <source>
        <strain evidence="4 5">LMG 25475</strain>
    </source>
</reference>
<dbReference type="EMBL" id="FNBM01000005">
    <property type="protein sequence ID" value="SDF89016.1"/>
    <property type="molecule type" value="Genomic_DNA"/>
</dbReference>
<dbReference type="GO" id="GO:0016757">
    <property type="term" value="F:glycosyltransferase activity"/>
    <property type="evidence" value="ECO:0007669"/>
    <property type="project" value="UniProtKB-KW"/>
</dbReference>
<dbReference type="AlphaFoldDB" id="A0A1G7PRV8"/>
<comment type="similarity">
    <text evidence="1">Belongs to the glycosyltransferase 2 family.</text>
</comment>
<evidence type="ECO:0000313" key="5">
    <source>
        <dbReference type="Proteomes" id="UP000243378"/>
    </source>
</evidence>
<dbReference type="InterPro" id="IPR029044">
    <property type="entry name" value="Nucleotide-diphossugar_trans"/>
</dbReference>
<organism evidence="4 5">
    <name type="scientific">Phytopseudomonas seleniipraecipitans</name>
    <dbReference type="NCBI Taxonomy" id="640205"/>
    <lineage>
        <taxon>Bacteria</taxon>
        <taxon>Pseudomonadati</taxon>
        <taxon>Pseudomonadota</taxon>
        <taxon>Gammaproteobacteria</taxon>
        <taxon>Pseudomonadales</taxon>
        <taxon>Pseudomonadaceae</taxon>
        <taxon>Phytopseudomonas</taxon>
    </lineage>
</organism>
<evidence type="ECO:0000256" key="1">
    <source>
        <dbReference type="ARBA" id="ARBA00006739"/>
    </source>
</evidence>
<name>A0A1G7PRV8_9GAMM</name>
<protein>
    <submittedName>
        <fullName evidence="4">Glycosyltransferase, GT2 family</fullName>
    </submittedName>
</protein>
<evidence type="ECO:0000256" key="2">
    <source>
        <dbReference type="ARBA" id="ARBA00022676"/>
    </source>
</evidence>
<dbReference type="SUPFAM" id="SSF53448">
    <property type="entry name" value="Nucleotide-diphospho-sugar transferases"/>
    <property type="match status" value="1"/>
</dbReference>
<dbReference type="PANTHER" id="PTHR43179:SF12">
    <property type="entry name" value="GALACTOFURANOSYLTRANSFERASE GLFT2"/>
    <property type="match status" value="1"/>
</dbReference>